<reference evidence="11 13" key="2">
    <citation type="journal article" date="2018" name="Plant J.">
        <title>The Physcomitrella patens chromosome-scale assembly reveals moss genome structure and evolution.</title>
        <authorList>
            <person name="Lang D."/>
            <person name="Ullrich K.K."/>
            <person name="Murat F."/>
            <person name="Fuchs J."/>
            <person name="Jenkins J."/>
            <person name="Haas F.B."/>
            <person name="Piednoel M."/>
            <person name="Gundlach H."/>
            <person name="Van Bel M."/>
            <person name="Meyberg R."/>
            <person name="Vives C."/>
            <person name="Morata J."/>
            <person name="Symeonidi A."/>
            <person name="Hiss M."/>
            <person name="Muchero W."/>
            <person name="Kamisugi Y."/>
            <person name="Saleh O."/>
            <person name="Blanc G."/>
            <person name="Decker E.L."/>
            <person name="van Gessel N."/>
            <person name="Grimwood J."/>
            <person name="Hayes R.D."/>
            <person name="Graham S.W."/>
            <person name="Gunter L.E."/>
            <person name="McDaniel S.F."/>
            <person name="Hoernstein S.N.W."/>
            <person name="Larsson A."/>
            <person name="Li F.W."/>
            <person name="Perroud P.F."/>
            <person name="Phillips J."/>
            <person name="Ranjan P."/>
            <person name="Rokshar D.S."/>
            <person name="Rothfels C.J."/>
            <person name="Schneider L."/>
            <person name="Shu S."/>
            <person name="Stevenson D.W."/>
            <person name="Thummler F."/>
            <person name="Tillich M."/>
            <person name="Villarreal Aguilar J.C."/>
            <person name="Widiez T."/>
            <person name="Wong G.K."/>
            <person name="Wymore A."/>
            <person name="Zhang Y."/>
            <person name="Zimmer A.D."/>
            <person name="Quatrano R.S."/>
            <person name="Mayer K.F.X."/>
            <person name="Goodstein D."/>
            <person name="Casacuberta J.M."/>
            <person name="Vandepoele K."/>
            <person name="Reski R."/>
            <person name="Cuming A.C."/>
            <person name="Tuskan G.A."/>
            <person name="Maumus F."/>
            <person name="Salse J."/>
            <person name="Schmutz J."/>
            <person name="Rensing S.A."/>
        </authorList>
    </citation>
    <scope>NUCLEOTIDE SEQUENCE [LARGE SCALE GENOMIC DNA]</scope>
    <source>
        <strain evidence="12 13">cv. Gransden 2004</strain>
    </source>
</reference>
<dbReference type="Gramene" id="Pp3c9_11740V3.1">
    <property type="protein sequence ID" value="Pp3c9_11740V3.1"/>
    <property type="gene ID" value="Pp3c9_11740"/>
</dbReference>
<evidence type="ECO:0000313" key="11">
    <source>
        <dbReference type="EMBL" id="PNR48107.1"/>
    </source>
</evidence>
<dbReference type="STRING" id="3218.A0A2K1K2V8"/>
<evidence type="ECO:0000256" key="7">
    <source>
        <dbReference type="ARBA" id="ARBA00023002"/>
    </source>
</evidence>
<evidence type="ECO:0000256" key="5">
    <source>
        <dbReference type="ARBA" id="ARBA00022516"/>
    </source>
</evidence>
<dbReference type="PRINTS" id="PR00081">
    <property type="entry name" value="GDHRDH"/>
</dbReference>
<gene>
    <name evidence="12" type="primary">LOC112287039</name>
    <name evidence="11" type="ORF">PHYPA_012580</name>
</gene>
<dbReference type="EnsemblPlants" id="Pp3c9_11740V3.2">
    <property type="protein sequence ID" value="Pp3c9_11740V3.2"/>
    <property type="gene ID" value="Pp3c9_11740"/>
</dbReference>
<dbReference type="AlphaFoldDB" id="A0A2K1K2V8"/>
<dbReference type="NCBIfam" id="NF004957">
    <property type="entry name" value="PRK06300.1"/>
    <property type="match status" value="1"/>
</dbReference>
<dbReference type="Pfam" id="PF13561">
    <property type="entry name" value="adh_short_C2"/>
    <property type="match status" value="1"/>
</dbReference>
<dbReference type="RefSeq" id="XP_024385410.1">
    <property type="nucleotide sequence ID" value="XM_024529642.2"/>
</dbReference>
<dbReference type="Gene3D" id="1.10.8.400">
    <property type="entry name" value="Enoyl acyl carrier protein reductase"/>
    <property type="match status" value="1"/>
</dbReference>
<comment type="pathway">
    <text evidence="1">Lipid metabolism.</text>
</comment>
<keyword evidence="7" id="KW-0560">Oxidoreductase</keyword>
<dbReference type="RefSeq" id="XP_024385411.1">
    <property type="nucleotide sequence ID" value="XM_024529643.2"/>
</dbReference>
<reference evidence="11 13" key="1">
    <citation type="journal article" date="2008" name="Science">
        <title>The Physcomitrella genome reveals evolutionary insights into the conquest of land by plants.</title>
        <authorList>
            <person name="Rensing S."/>
            <person name="Lang D."/>
            <person name="Zimmer A."/>
            <person name="Terry A."/>
            <person name="Salamov A."/>
            <person name="Shapiro H."/>
            <person name="Nishiyama T."/>
            <person name="Perroud P.-F."/>
            <person name="Lindquist E."/>
            <person name="Kamisugi Y."/>
            <person name="Tanahashi T."/>
            <person name="Sakakibara K."/>
            <person name="Fujita T."/>
            <person name="Oishi K."/>
            <person name="Shin-I T."/>
            <person name="Kuroki Y."/>
            <person name="Toyoda A."/>
            <person name="Suzuki Y."/>
            <person name="Hashimoto A."/>
            <person name="Yamaguchi K."/>
            <person name="Sugano A."/>
            <person name="Kohara Y."/>
            <person name="Fujiyama A."/>
            <person name="Anterola A."/>
            <person name="Aoki S."/>
            <person name="Ashton N."/>
            <person name="Barbazuk W.B."/>
            <person name="Barker E."/>
            <person name="Bennetzen J."/>
            <person name="Bezanilla M."/>
            <person name="Blankenship R."/>
            <person name="Cho S.H."/>
            <person name="Dutcher S."/>
            <person name="Estelle M."/>
            <person name="Fawcett J.A."/>
            <person name="Gundlach H."/>
            <person name="Hanada K."/>
            <person name="Heyl A."/>
            <person name="Hicks K.A."/>
            <person name="Hugh J."/>
            <person name="Lohr M."/>
            <person name="Mayer K."/>
            <person name="Melkozernov A."/>
            <person name="Murata T."/>
            <person name="Nelson D."/>
            <person name="Pils B."/>
            <person name="Prigge M."/>
            <person name="Reiss B."/>
            <person name="Renner T."/>
            <person name="Rombauts S."/>
            <person name="Rushton P."/>
            <person name="Sanderfoot A."/>
            <person name="Schween G."/>
            <person name="Shiu S.-H."/>
            <person name="Stueber K."/>
            <person name="Theodoulou F.L."/>
            <person name="Tu H."/>
            <person name="Van de Peer Y."/>
            <person name="Verrier P.J."/>
            <person name="Waters E."/>
            <person name="Wood A."/>
            <person name="Yang L."/>
            <person name="Cove D."/>
            <person name="Cuming A."/>
            <person name="Hasebe M."/>
            <person name="Lucas S."/>
            <person name="Mishler D.B."/>
            <person name="Reski R."/>
            <person name="Grigoriev I."/>
            <person name="Quatrano R.S."/>
            <person name="Boore J.L."/>
        </authorList>
    </citation>
    <scope>NUCLEOTIDE SEQUENCE [LARGE SCALE GENOMIC DNA]</scope>
    <source>
        <strain evidence="12 13">cv. Gransden 2004</strain>
    </source>
</reference>
<comment type="similarity">
    <text evidence="2">Belongs to the short-chain dehydrogenases/reductases (SDR) family. FabI subfamily.</text>
</comment>
<dbReference type="GO" id="GO:0004318">
    <property type="term" value="F:enoyl-[acyl-carrier-protein] reductase (NADH) activity"/>
    <property type="evidence" value="ECO:0007669"/>
    <property type="project" value="UniProtKB-EC"/>
</dbReference>
<dbReference type="GO" id="GO:0006633">
    <property type="term" value="P:fatty acid biosynthetic process"/>
    <property type="evidence" value="ECO:0007669"/>
    <property type="project" value="UniProtKB-KW"/>
</dbReference>
<dbReference type="PaxDb" id="3218-PP1S29_256V6.1"/>
<comment type="catalytic activity">
    <reaction evidence="10">
        <text>a 2,3-saturated acyl-[ACP] + NAD(+) = a (2E)-enoyl-[ACP] + NADH + H(+)</text>
        <dbReference type="Rhea" id="RHEA:10240"/>
        <dbReference type="Rhea" id="RHEA-COMP:9925"/>
        <dbReference type="Rhea" id="RHEA-COMP:9926"/>
        <dbReference type="ChEBI" id="CHEBI:15378"/>
        <dbReference type="ChEBI" id="CHEBI:57540"/>
        <dbReference type="ChEBI" id="CHEBI:57945"/>
        <dbReference type="ChEBI" id="CHEBI:78784"/>
        <dbReference type="ChEBI" id="CHEBI:78785"/>
        <dbReference type="EC" id="1.3.1.9"/>
    </reaction>
</comment>
<dbReference type="OrthoDB" id="417891at2759"/>
<dbReference type="GeneID" id="112287039"/>
<evidence type="ECO:0000256" key="6">
    <source>
        <dbReference type="ARBA" id="ARBA00022832"/>
    </source>
</evidence>
<reference evidence="12" key="3">
    <citation type="submission" date="2020-12" db="UniProtKB">
        <authorList>
            <consortium name="EnsemblPlants"/>
        </authorList>
    </citation>
    <scope>IDENTIFICATION</scope>
</reference>
<dbReference type="EnsemblPlants" id="Pp3c9_11740V3.1">
    <property type="protein sequence ID" value="Pp3c9_11740V3.1"/>
    <property type="gene ID" value="Pp3c9_11740"/>
</dbReference>
<dbReference type="SUPFAM" id="SSF51735">
    <property type="entry name" value="NAD(P)-binding Rossmann-fold domains"/>
    <property type="match status" value="1"/>
</dbReference>
<dbReference type="Gene3D" id="3.40.50.720">
    <property type="entry name" value="NAD(P)-binding Rossmann-like Domain"/>
    <property type="match status" value="1"/>
</dbReference>
<keyword evidence="9" id="KW-0275">Fatty acid biosynthesis</keyword>
<dbReference type="InterPro" id="IPR036291">
    <property type="entry name" value="NAD(P)-bd_dom_sf"/>
</dbReference>
<evidence type="ECO:0000256" key="10">
    <source>
        <dbReference type="ARBA" id="ARBA00048572"/>
    </source>
</evidence>
<dbReference type="PANTHER" id="PTHR43159:SF2">
    <property type="entry name" value="ENOYL-[ACYL-CARRIER-PROTEIN] REDUCTASE [NADH], CHLOROPLASTIC"/>
    <property type="match status" value="1"/>
</dbReference>
<organism evidence="11">
    <name type="scientific">Physcomitrium patens</name>
    <name type="common">Spreading-leaved earth moss</name>
    <name type="synonym">Physcomitrella patens</name>
    <dbReference type="NCBI Taxonomy" id="3218"/>
    <lineage>
        <taxon>Eukaryota</taxon>
        <taxon>Viridiplantae</taxon>
        <taxon>Streptophyta</taxon>
        <taxon>Embryophyta</taxon>
        <taxon>Bryophyta</taxon>
        <taxon>Bryophytina</taxon>
        <taxon>Bryopsida</taxon>
        <taxon>Funariidae</taxon>
        <taxon>Funariales</taxon>
        <taxon>Funariaceae</taxon>
        <taxon>Physcomitrium</taxon>
    </lineage>
</organism>
<proteinExistence type="inferred from homology"/>
<keyword evidence="6" id="KW-0276">Fatty acid metabolism</keyword>
<evidence type="ECO:0000256" key="4">
    <source>
        <dbReference type="ARBA" id="ARBA00012996"/>
    </source>
</evidence>
<evidence type="ECO:0000256" key="2">
    <source>
        <dbReference type="ARBA" id="ARBA00009233"/>
    </source>
</evidence>
<dbReference type="FunFam" id="3.40.50.720:FF:000192">
    <property type="entry name" value="Enoyl-[acyl-carrier-protein] reductase [NADH]"/>
    <property type="match status" value="1"/>
</dbReference>
<evidence type="ECO:0000256" key="1">
    <source>
        <dbReference type="ARBA" id="ARBA00005189"/>
    </source>
</evidence>
<keyword evidence="13" id="KW-1185">Reference proteome</keyword>
<comment type="subunit">
    <text evidence="3">Homotetramer.</text>
</comment>
<evidence type="ECO:0000313" key="12">
    <source>
        <dbReference type="EnsemblPlants" id="Pp3c9_11740V3.1"/>
    </source>
</evidence>
<dbReference type="CDD" id="cd05372">
    <property type="entry name" value="ENR_SDR"/>
    <property type="match status" value="1"/>
</dbReference>
<keyword evidence="8" id="KW-0443">Lipid metabolism</keyword>
<accession>A0A2K1K2V8</accession>
<evidence type="ECO:0000256" key="9">
    <source>
        <dbReference type="ARBA" id="ARBA00023160"/>
    </source>
</evidence>
<dbReference type="InterPro" id="IPR002347">
    <property type="entry name" value="SDR_fam"/>
</dbReference>
<protein>
    <recommendedName>
        <fullName evidence="4">enoyl-[acyl-carrier-protein] reductase (NADH)</fullName>
        <ecNumber evidence="4">1.3.1.9</ecNumber>
    </recommendedName>
</protein>
<dbReference type="OMA" id="GILDMIH"/>
<dbReference type="Proteomes" id="UP000006727">
    <property type="component" value="Chromosome 9"/>
</dbReference>
<dbReference type="Gramene" id="Pp3c9_11740V3.2">
    <property type="protein sequence ID" value="Pp3c9_11740V3.2"/>
    <property type="gene ID" value="Pp3c9_11740"/>
</dbReference>
<evidence type="ECO:0000313" key="13">
    <source>
        <dbReference type="Proteomes" id="UP000006727"/>
    </source>
</evidence>
<dbReference type="PANTHER" id="PTHR43159">
    <property type="entry name" value="ENOYL-[ACYL-CARRIER-PROTEIN] REDUCTASE"/>
    <property type="match status" value="1"/>
</dbReference>
<dbReference type="EnsemblPlants" id="Pp3c9_11740V3.4">
    <property type="protein sequence ID" value="Pp3c9_11740V3.4"/>
    <property type="gene ID" value="Pp3c9_11740"/>
</dbReference>
<name>A0A2K1K2V8_PHYPA</name>
<dbReference type="Gramene" id="Pp3c9_11740V3.4">
    <property type="protein sequence ID" value="Pp3c9_11740V3.4"/>
    <property type="gene ID" value="Pp3c9_11740"/>
</dbReference>
<dbReference type="InterPro" id="IPR014358">
    <property type="entry name" value="Enoyl-ACP_Rdtase_NADH"/>
</dbReference>
<sequence length="393" mass="40865">MATMSMRVAAAAAAAAAVSSPAKSSTVHRLGSRQMVGEFRGARGLGMAAVIAPGARMLWRSEEQRKVLKAVNGVRAMASANGVPAPSGLPIDLRGKRAFIAGVADDQGFGWAIAKALAAAGAEILVGTWVPALNIFETSLRRGKFDESRQLPTGGLLEIAKVYPLDAVFDTPEDVPEDIKNNKRYAGSTAWTVQECAEAVKADFGSIDILVHSLANGPEVTKPLMETSRKGYLAAVSASTYSYVSLLKYFAPIMNPGGSALSLTYLASEKIIPGYGGGMSSAKAALESDTRVLAFEAGRKYGIRVNTISAGPLKSRAAKAIGFIDDMINYSSANAPLQKELEADDVGHAAAFLSSPLASAVTGTLLYVDNGLHAMGLAVDSPCVAKAATPATL</sequence>
<keyword evidence="5" id="KW-0444">Lipid biosynthesis</keyword>
<evidence type="ECO:0000256" key="3">
    <source>
        <dbReference type="ARBA" id="ARBA00011881"/>
    </source>
</evidence>
<evidence type="ECO:0000256" key="8">
    <source>
        <dbReference type="ARBA" id="ARBA00023098"/>
    </source>
</evidence>
<dbReference type="EMBL" id="ABEU02000009">
    <property type="protein sequence ID" value="PNR48107.1"/>
    <property type="molecule type" value="Genomic_DNA"/>
</dbReference>
<dbReference type="EC" id="1.3.1.9" evidence="4"/>